<organism evidence="1">
    <name type="scientific">marine sediment metagenome</name>
    <dbReference type="NCBI Taxonomy" id="412755"/>
    <lineage>
        <taxon>unclassified sequences</taxon>
        <taxon>metagenomes</taxon>
        <taxon>ecological metagenomes</taxon>
    </lineage>
</organism>
<sequence>MLFYRRSRASLEIQHNESFVWDKLNEEATIELDEKSLLPESISEKDKPGHLEE</sequence>
<accession>X0UIH3</accession>
<proteinExistence type="predicted"/>
<feature type="non-terminal residue" evidence="1">
    <location>
        <position position="53"/>
    </location>
</feature>
<evidence type="ECO:0000313" key="1">
    <source>
        <dbReference type="EMBL" id="GAG00178.1"/>
    </source>
</evidence>
<name>X0UIH3_9ZZZZ</name>
<comment type="caution">
    <text evidence="1">The sequence shown here is derived from an EMBL/GenBank/DDBJ whole genome shotgun (WGS) entry which is preliminary data.</text>
</comment>
<dbReference type="AlphaFoldDB" id="X0UIH3"/>
<protein>
    <submittedName>
        <fullName evidence="1">Uncharacterized protein</fullName>
    </submittedName>
</protein>
<reference evidence="1" key="1">
    <citation type="journal article" date="2014" name="Front. Microbiol.">
        <title>High frequency of phylogenetically diverse reductive dehalogenase-homologous genes in deep subseafloor sedimentary metagenomes.</title>
        <authorList>
            <person name="Kawai M."/>
            <person name="Futagami T."/>
            <person name="Toyoda A."/>
            <person name="Takaki Y."/>
            <person name="Nishi S."/>
            <person name="Hori S."/>
            <person name="Arai W."/>
            <person name="Tsubouchi T."/>
            <person name="Morono Y."/>
            <person name="Uchiyama I."/>
            <person name="Ito T."/>
            <person name="Fujiyama A."/>
            <person name="Inagaki F."/>
            <person name="Takami H."/>
        </authorList>
    </citation>
    <scope>NUCLEOTIDE SEQUENCE</scope>
    <source>
        <strain evidence="1">Expedition CK06-06</strain>
    </source>
</reference>
<gene>
    <name evidence="1" type="ORF">S01H1_39600</name>
</gene>
<dbReference type="EMBL" id="BARS01025011">
    <property type="protein sequence ID" value="GAG00178.1"/>
    <property type="molecule type" value="Genomic_DNA"/>
</dbReference>